<protein>
    <recommendedName>
        <fullName evidence="1">DNA2/NAM7 helicase helicase domain-containing protein</fullName>
    </recommendedName>
</protein>
<dbReference type="OrthoDB" id="5988104at2759"/>
<dbReference type="GO" id="GO:0004386">
    <property type="term" value="F:helicase activity"/>
    <property type="evidence" value="ECO:0007669"/>
    <property type="project" value="InterPro"/>
</dbReference>
<dbReference type="GO" id="GO:0043186">
    <property type="term" value="C:P granule"/>
    <property type="evidence" value="ECO:0007669"/>
    <property type="project" value="TreeGrafter"/>
</dbReference>
<accession>A0A9W9ZDV7</accession>
<evidence type="ECO:0000259" key="1">
    <source>
        <dbReference type="Pfam" id="PF13086"/>
    </source>
</evidence>
<dbReference type="AlphaFoldDB" id="A0A9W9ZDV7"/>
<dbReference type="PANTHER" id="PTHR10887:SF365">
    <property type="entry name" value="HELICASE WITH ZINC FINGER DOMAIN-RELATED"/>
    <property type="match status" value="1"/>
</dbReference>
<organism evidence="2 3">
    <name type="scientific">Desmophyllum pertusum</name>
    <dbReference type="NCBI Taxonomy" id="174260"/>
    <lineage>
        <taxon>Eukaryota</taxon>
        <taxon>Metazoa</taxon>
        <taxon>Cnidaria</taxon>
        <taxon>Anthozoa</taxon>
        <taxon>Hexacorallia</taxon>
        <taxon>Scleractinia</taxon>
        <taxon>Caryophylliina</taxon>
        <taxon>Caryophylliidae</taxon>
        <taxon>Desmophyllum</taxon>
    </lineage>
</organism>
<dbReference type="GO" id="GO:0005829">
    <property type="term" value="C:cytosol"/>
    <property type="evidence" value="ECO:0007669"/>
    <property type="project" value="TreeGrafter"/>
</dbReference>
<dbReference type="SUPFAM" id="SSF52540">
    <property type="entry name" value="P-loop containing nucleoside triphosphate hydrolases"/>
    <property type="match status" value="1"/>
</dbReference>
<dbReference type="Proteomes" id="UP001163046">
    <property type="component" value="Unassembled WGS sequence"/>
</dbReference>
<evidence type="ECO:0000313" key="3">
    <source>
        <dbReference type="Proteomes" id="UP001163046"/>
    </source>
</evidence>
<dbReference type="EMBL" id="MU826367">
    <property type="protein sequence ID" value="KAJ7378384.1"/>
    <property type="molecule type" value="Genomic_DNA"/>
</dbReference>
<name>A0A9W9ZDV7_9CNID</name>
<sequence>MACSNRQETRSWNLLPLDPKLINNVNQREVIRRILEPGNNSSPLVVFGPFGTGKTFTLNQAIRHLVTKERNRILLCTHTNSAADIHVQLLHDYLTKEKGLKATKPLRIYHTKRR</sequence>
<dbReference type="InterPro" id="IPR027417">
    <property type="entry name" value="P-loop_NTPase"/>
</dbReference>
<dbReference type="Gene3D" id="3.40.50.300">
    <property type="entry name" value="P-loop containing nucleotide triphosphate hydrolases"/>
    <property type="match status" value="1"/>
</dbReference>
<proteinExistence type="predicted"/>
<comment type="caution">
    <text evidence="2">The sequence shown here is derived from an EMBL/GenBank/DDBJ whole genome shotgun (WGS) entry which is preliminary data.</text>
</comment>
<dbReference type="InterPro" id="IPR041677">
    <property type="entry name" value="DNA2/NAM7_AAA_11"/>
</dbReference>
<dbReference type="PANTHER" id="PTHR10887">
    <property type="entry name" value="DNA2/NAM7 HELICASE FAMILY"/>
    <property type="match status" value="1"/>
</dbReference>
<gene>
    <name evidence="2" type="ORF">OS493_023639</name>
</gene>
<dbReference type="GO" id="GO:0035194">
    <property type="term" value="P:regulatory ncRNA-mediated post-transcriptional gene silencing"/>
    <property type="evidence" value="ECO:0007669"/>
    <property type="project" value="TreeGrafter"/>
</dbReference>
<reference evidence="2" key="1">
    <citation type="submission" date="2023-01" db="EMBL/GenBank/DDBJ databases">
        <title>Genome assembly of the deep-sea coral Lophelia pertusa.</title>
        <authorList>
            <person name="Herrera S."/>
            <person name="Cordes E."/>
        </authorList>
    </citation>
    <scope>NUCLEOTIDE SEQUENCE</scope>
    <source>
        <strain evidence="2">USNM1676648</strain>
        <tissue evidence="2">Polyp</tissue>
    </source>
</reference>
<dbReference type="InterPro" id="IPR045055">
    <property type="entry name" value="DNA2/NAM7-like"/>
</dbReference>
<feature type="domain" description="DNA2/NAM7 helicase helicase" evidence="1">
    <location>
        <begin position="24"/>
        <end position="112"/>
    </location>
</feature>
<dbReference type="Pfam" id="PF13086">
    <property type="entry name" value="AAA_11"/>
    <property type="match status" value="1"/>
</dbReference>
<keyword evidence="3" id="KW-1185">Reference proteome</keyword>
<evidence type="ECO:0000313" key="2">
    <source>
        <dbReference type="EMBL" id="KAJ7378384.1"/>
    </source>
</evidence>